<evidence type="ECO:0000256" key="2">
    <source>
        <dbReference type="SAM" id="Coils"/>
    </source>
</evidence>
<dbReference type="CTD" id="7405"/>
<reference evidence="5" key="1">
    <citation type="submission" date="2025-08" db="UniProtKB">
        <authorList>
            <consortium name="RefSeq"/>
        </authorList>
    </citation>
    <scope>IDENTIFICATION</scope>
    <source>
        <tissue evidence="5">Whole organism</tissue>
    </source>
</reference>
<dbReference type="OrthoDB" id="72772at2759"/>
<evidence type="ECO:0000313" key="5">
    <source>
        <dbReference type="RefSeq" id="XP_026282646.1"/>
    </source>
</evidence>
<feature type="compositionally biased region" description="Basic and acidic residues" evidence="3">
    <location>
        <begin position="773"/>
        <end position="783"/>
    </location>
</feature>
<feature type="region of interest" description="Disordered" evidence="3">
    <location>
        <begin position="807"/>
        <end position="833"/>
    </location>
</feature>
<feature type="region of interest" description="Disordered" evidence="3">
    <location>
        <begin position="755"/>
        <end position="793"/>
    </location>
</feature>
<feature type="compositionally biased region" description="Polar residues" evidence="3">
    <location>
        <begin position="820"/>
        <end position="833"/>
    </location>
</feature>
<sequence>MSLLPQRASSRWKEWSPTPRRKEWIPLVTQQQRLRSMVQVTAYNVPWHPGSSLYFTLHQTMMSPPFYTSERLQHQHPKWGEIEVSGLPSSVNTSATGLVIRLWLHQGQQNHDNVVLVWGVYFSGLVYLGPRLTANASHFNEKAVVLHMQGGYFTDRLSVKELPSNAMTRYLSTVLPLGDTRPSYPISLLLKLRNKQQAIKKMSLKSGVLKDKILVGGMSSEDASISRESNPTIRRLLSKGRPKPQQKQETMTLLCQVEVLRFRVALLRQEKQRKLAQLECLEKQRDVAANDNADHSCELTERYQNLHKEVEHLRERRRHHTDMFEAFVLKSSQLSFRRKNLLSQLSHIYPVTLTDGKYTICGIHLPNSEELSNADDVSVSVALGFVAHLVQMVSIFLQVPLRYPIIHFGSRSKIIDHISDKIPDREREFPLFSRGKDKLQFHYGVYLLNKNIAQLRWQVGFPTNDLRATLHNVYHLVHLNQFPTLESHHRSMSGSSLDVLGSSVNVSPVGSVTAIGTSHGILISPNQLRARHRSSKSMGSTELLFPINKRTGSYTPLSPHITSDGLAGSANLSYSLDKGLDEYEEIKSVYEDAVSIGGNPLNGTAPSSSTSNLTFIGSEPNLVIASHMNSVNGGKQSVTVIEANNQTPQVKDWKSVKGAVPTSSDENDIPSSLPKIGKKSEFTLVTERLAELVDSSKSFDDGPAKGAGPENLIQEKSTVGHVIKEGLGPQMAACNLAKKSNADLFKKMPCDVDSSKKVQIDEVSSSDILSEPTSRKPSERKPDTLSSGRVMGDIEVDVGTDALASISSTNQSPLYERENGSNSQNMGELQTNSVRKKLCEDRKESEENRMECVGVEESVLVDNLFASVTSRTEALASHATSFNLMSSRHGST</sequence>
<name>A0A6J1SW18_FRAOC</name>
<dbReference type="GO" id="GO:0000149">
    <property type="term" value="F:SNARE binding"/>
    <property type="evidence" value="ECO:0007669"/>
    <property type="project" value="TreeGrafter"/>
</dbReference>
<keyword evidence="1 2" id="KW-0175">Coiled coil</keyword>
<dbReference type="KEGG" id="foc:113209383"/>
<accession>A0A6J1SW18</accession>
<dbReference type="InterPro" id="IPR018791">
    <property type="entry name" value="UV_resistance/autophagy_Atg14"/>
</dbReference>
<dbReference type="GO" id="GO:0035493">
    <property type="term" value="P:SNARE complex assembly"/>
    <property type="evidence" value="ECO:0007669"/>
    <property type="project" value="TreeGrafter"/>
</dbReference>
<proteinExistence type="predicted"/>
<evidence type="ECO:0000256" key="3">
    <source>
        <dbReference type="SAM" id="MobiDB-lite"/>
    </source>
</evidence>
<feature type="coiled-coil region" evidence="2">
    <location>
        <begin position="264"/>
        <end position="323"/>
    </location>
</feature>
<dbReference type="PANTHER" id="PTHR15157">
    <property type="entry name" value="UV RADIATION RESISTANCE-ASSOCIATED GENE PROTEIN"/>
    <property type="match status" value="1"/>
</dbReference>
<dbReference type="PANTHER" id="PTHR15157:SF5">
    <property type="entry name" value="UV RADIATION RESISTANCE-ASSOCIATED GENE PROTEIN"/>
    <property type="match status" value="1"/>
</dbReference>
<organism evidence="4 5">
    <name type="scientific">Frankliniella occidentalis</name>
    <name type="common">Western flower thrips</name>
    <name type="synonym">Euthrips occidentalis</name>
    <dbReference type="NCBI Taxonomy" id="133901"/>
    <lineage>
        <taxon>Eukaryota</taxon>
        <taxon>Metazoa</taxon>
        <taxon>Ecdysozoa</taxon>
        <taxon>Arthropoda</taxon>
        <taxon>Hexapoda</taxon>
        <taxon>Insecta</taxon>
        <taxon>Pterygota</taxon>
        <taxon>Neoptera</taxon>
        <taxon>Paraneoptera</taxon>
        <taxon>Thysanoptera</taxon>
        <taxon>Terebrantia</taxon>
        <taxon>Thripoidea</taxon>
        <taxon>Thripidae</taxon>
        <taxon>Frankliniella</taxon>
    </lineage>
</organism>
<evidence type="ECO:0000313" key="4">
    <source>
        <dbReference type="Proteomes" id="UP000504606"/>
    </source>
</evidence>
<dbReference type="RefSeq" id="XP_026282646.1">
    <property type="nucleotide sequence ID" value="XM_026426861.2"/>
</dbReference>
<dbReference type="Proteomes" id="UP000504606">
    <property type="component" value="Unplaced"/>
</dbReference>
<dbReference type="GO" id="GO:0005768">
    <property type="term" value="C:endosome"/>
    <property type="evidence" value="ECO:0007669"/>
    <property type="project" value="TreeGrafter"/>
</dbReference>
<dbReference type="GO" id="GO:0032991">
    <property type="term" value="C:protein-containing complex"/>
    <property type="evidence" value="ECO:0007669"/>
    <property type="project" value="UniProtKB-ARBA"/>
</dbReference>
<gene>
    <name evidence="5" type="primary">LOC113209383</name>
</gene>
<evidence type="ECO:0000256" key="1">
    <source>
        <dbReference type="ARBA" id="ARBA00023054"/>
    </source>
</evidence>
<dbReference type="Pfam" id="PF10186">
    <property type="entry name" value="ATG14"/>
    <property type="match status" value="1"/>
</dbReference>
<protein>
    <submittedName>
        <fullName evidence="5">UV radiation resistance-associated protein</fullName>
    </submittedName>
</protein>
<dbReference type="GeneID" id="113209383"/>
<dbReference type="GO" id="GO:0000323">
    <property type="term" value="C:lytic vacuole"/>
    <property type="evidence" value="ECO:0007669"/>
    <property type="project" value="TreeGrafter"/>
</dbReference>
<keyword evidence="4" id="KW-1185">Reference proteome</keyword>
<dbReference type="AlphaFoldDB" id="A0A6J1SW18"/>
<feature type="compositionally biased region" description="Polar residues" evidence="3">
    <location>
        <begin position="762"/>
        <end position="772"/>
    </location>
</feature>